<evidence type="ECO:0000256" key="5">
    <source>
        <dbReference type="ARBA" id="ARBA00023002"/>
    </source>
</evidence>
<evidence type="ECO:0000313" key="8">
    <source>
        <dbReference type="EMBL" id="CAL8107089.1"/>
    </source>
</evidence>
<evidence type="ECO:0000256" key="6">
    <source>
        <dbReference type="ARBA" id="ARBA00023004"/>
    </source>
</evidence>
<reference evidence="8 9" key="1">
    <citation type="submission" date="2024-08" db="EMBL/GenBank/DDBJ databases">
        <authorList>
            <person name="Cucini C."/>
            <person name="Frati F."/>
        </authorList>
    </citation>
    <scope>NUCLEOTIDE SEQUENCE [LARGE SCALE GENOMIC DNA]</scope>
</reference>
<evidence type="ECO:0000256" key="2">
    <source>
        <dbReference type="ARBA" id="ARBA00010617"/>
    </source>
</evidence>
<keyword evidence="9" id="KW-1185">Reference proteome</keyword>
<keyword evidence="5" id="KW-0560">Oxidoreductase</keyword>
<organism evidence="8 9">
    <name type="scientific">Orchesella dallaii</name>
    <dbReference type="NCBI Taxonomy" id="48710"/>
    <lineage>
        <taxon>Eukaryota</taxon>
        <taxon>Metazoa</taxon>
        <taxon>Ecdysozoa</taxon>
        <taxon>Arthropoda</taxon>
        <taxon>Hexapoda</taxon>
        <taxon>Collembola</taxon>
        <taxon>Entomobryomorpha</taxon>
        <taxon>Entomobryoidea</taxon>
        <taxon>Orchesellidae</taxon>
        <taxon>Orchesellinae</taxon>
        <taxon>Orchesella</taxon>
    </lineage>
</organism>
<sequence length="185" mass="21282">MAKELFSLDQLSGRPVFDAFLLYEGEKLGVVNSEGELWETHRRFTLRQLRDFGFGKNTMEMLIMDEVKDFTDRIKRAKGAPVGEIKRLFSLAVVNSLWTIVSGKRYSQDDSNLKALSNSLDRALSESANTGGIVFFMPWLRFIIPEYTGYTATRKAFEQLKAFVVDSVREHQKTFQPDIIRLMNK</sequence>
<dbReference type="Gene3D" id="1.10.630.10">
    <property type="entry name" value="Cytochrome P450"/>
    <property type="match status" value="1"/>
</dbReference>
<protein>
    <submittedName>
        <fullName evidence="8">Uncharacterized protein</fullName>
    </submittedName>
</protein>
<evidence type="ECO:0000256" key="7">
    <source>
        <dbReference type="ARBA" id="ARBA00023033"/>
    </source>
</evidence>
<accession>A0ABP1QKW3</accession>
<dbReference type="InterPro" id="IPR001128">
    <property type="entry name" value="Cyt_P450"/>
</dbReference>
<evidence type="ECO:0000256" key="4">
    <source>
        <dbReference type="ARBA" id="ARBA00022723"/>
    </source>
</evidence>
<evidence type="ECO:0000313" key="9">
    <source>
        <dbReference type="Proteomes" id="UP001642540"/>
    </source>
</evidence>
<keyword evidence="6" id="KW-0408">Iron</keyword>
<name>A0ABP1QKW3_9HEXA</name>
<dbReference type="PANTHER" id="PTHR24300:SF376">
    <property type="entry name" value="CYTOCHROME P450 15A1"/>
    <property type="match status" value="1"/>
</dbReference>
<comment type="cofactor">
    <cofactor evidence="1">
        <name>heme</name>
        <dbReference type="ChEBI" id="CHEBI:30413"/>
    </cofactor>
</comment>
<keyword evidence="4" id="KW-0479">Metal-binding</keyword>
<dbReference type="EMBL" id="CAXLJM020000038">
    <property type="protein sequence ID" value="CAL8107089.1"/>
    <property type="molecule type" value="Genomic_DNA"/>
</dbReference>
<dbReference type="InterPro" id="IPR050182">
    <property type="entry name" value="Cytochrome_P450_fam2"/>
</dbReference>
<dbReference type="InterPro" id="IPR036396">
    <property type="entry name" value="Cyt_P450_sf"/>
</dbReference>
<dbReference type="Pfam" id="PF00067">
    <property type="entry name" value="p450"/>
    <property type="match status" value="1"/>
</dbReference>
<dbReference type="SUPFAM" id="SSF48264">
    <property type="entry name" value="Cytochrome P450"/>
    <property type="match status" value="1"/>
</dbReference>
<proteinExistence type="inferred from homology"/>
<keyword evidence="3" id="KW-0349">Heme</keyword>
<dbReference type="Proteomes" id="UP001642540">
    <property type="component" value="Unassembled WGS sequence"/>
</dbReference>
<keyword evidence="7" id="KW-0503">Monooxygenase</keyword>
<evidence type="ECO:0000256" key="3">
    <source>
        <dbReference type="ARBA" id="ARBA00022617"/>
    </source>
</evidence>
<dbReference type="PANTHER" id="PTHR24300">
    <property type="entry name" value="CYTOCHROME P450 508A4-RELATED"/>
    <property type="match status" value="1"/>
</dbReference>
<evidence type="ECO:0000256" key="1">
    <source>
        <dbReference type="ARBA" id="ARBA00001971"/>
    </source>
</evidence>
<comment type="caution">
    <text evidence="8">The sequence shown here is derived from an EMBL/GenBank/DDBJ whole genome shotgun (WGS) entry which is preliminary data.</text>
</comment>
<comment type="similarity">
    <text evidence="2">Belongs to the cytochrome P450 family.</text>
</comment>
<gene>
    <name evidence="8" type="ORF">ODALV1_LOCUS12569</name>
</gene>